<feature type="domain" description="EF-hand" evidence="2">
    <location>
        <begin position="212"/>
        <end position="247"/>
    </location>
</feature>
<sequence>MEAPRAIKFTIPWTSSSVDQRKPKSKRSTATSSAYAKPKPSQTKKRPSRPAWNDDVKRPVYFDQALANTKLFNPSSRDRHVIERKNPPRQEKKKPPTPYSPPKRDKPTGQMAVTRTENVVATHRQPSPVVSKKSTIQRQPDPPKPVLKSSSSSPQFTEIAVQATEVCPSQAATAPTVASPVRKSANQEDKDDHVAFPSFPPPALDLPPEPPRNIQLIESTFRVIDGKRRGKLHAREIHQGLQLLGITSTLRQIADYLYLVNDGRGDTIGLNEWVILVQTLQSSSWVANQVSPSSSLASSHYIPPPSPMQDWNPPVTVATQSSPIQEARAPFPVHPSPPVRQPTTFQESWFIDQIERRINDMFVRAEAAVANRWTNQQLQDEPQAFLRRAASVVHGLKASLYPLVHQAEETLLAIQARHADNLSVFLSPQEMKTIATHSEVLCDLLLDELLVDTAMCFTEVEKSKAMMATQTANAEQLDHLLATIEAIEAEEAAIMSTRPWEAPSTTIMTSSEVSQRACTLPVDILMQTVVKERHEVMDERETHANSSAENEFKLSPKGLQLRISTRNVAKMEERLERHRQDFLRTRRIAEATLVDTGLDQHAVIEILEAMIVDDVVDTLAIELDSCFSTLSSKILDTV</sequence>
<feature type="region of interest" description="Disordered" evidence="1">
    <location>
        <begin position="171"/>
        <end position="209"/>
    </location>
</feature>
<dbReference type="EMBL" id="VJMJ01000064">
    <property type="protein sequence ID" value="KAF0739388.1"/>
    <property type="molecule type" value="Genomic_DNA"/>
</dbReference>
<evidence type="ECO:0000313" key="4">
    <source>
        <dbReference type="Proteomes" id="UP000481153"/>
    </source>
</evidence>
<feature type="region of interest" description="Disordered" evidence="1">
    <location>
        <begin position="1"/>
        <end position="155"/>
    </location>
</feature>
<organism evidence="3 4">
    <name type="scientific">Aphanomyces euteiches</name>
    <dbReference type="NCBI Taxonomy" id="100861"/>
    <lineage>
        <taxon>Eukaryota</taxon>
        <taxon>Sar</taxon>
        <taxon>Stramenopiles</taxon>
        <taxon>Oomycota</taxon>
        <taxon>Saprolegniomycetes</taxon>
        <taxon>Saprolegniales</taxon>
        <taxon>Verrucalvaceae</taxon>
        <taxon>Aphanomyces</taxon>
    </lineage>
</organism>
<name>A0A6G0XGY0_9STRA</name>
<dbReference type="PROSITE" id="PS50222">
    <property type="entry name" value="EF_HAND_2"/>
    <property type="match status" value="1"/>
</dbReference>
<protein>
    <recommendedName>
        <fullName evidence="2">EF-hand domain-containing protein</fullName>
    </recommendedName>
</protein>
<reference evidence="3 4" key="1">
    <citation type="submission" date="2019-07" db="EMBL/GenBank/DDBJ databases">
        <title>Genomics analysis of Aphanomyces spp. identifies a new class of oomycete effector associated with host adaptation.</title>
        <authorList>
            <person name="Gaulin E."/>
        </authorList>
    </citation>
    <scope>NUCLEOTIDE SEQUENCE [LARGE SCALE GENOMIC DNA]</scope>
    <source>
        <strain evidence="3 4">ATCC 201684</strain>
    </source>
</reference>
<dbReference type="InterPro" id="IPR002048">
    <property type="entry name" value="EF_hand_dom"/>
</dbReference>
<dbReference type="SUPFAM" id="SSF47473">
    <property type="entry name" value="EF-hand"/>
    <property type="match status" value="1"/>
</dbReference>
<gene>
    <name evidence="3" type="ORF">Ae201684_004957</name>
</gene>
<dbReference type="Proteomes" id="UP000481153">
    <property type="component" value="Unassembled WGS sequence"/>
</dbReference>
<comment type="caution">
    <text evidence="3">The sequence shown here is derived from an EMBL/GenBank/DDBJ whole genome shotgun (WGS) entry which is preliminary data.</text>
</comment>
<dbReference type="VEuPathDB" id="FungiDB:AeMF1_016166"/>
<feature type="compositionally biased region" description="Pro residues" evidence="1">
    <location>
        <begin position="198"/>
        <end position="209"/>
    </location>
</feature>
<evidence type="ECO:0000313" key="3">
    <source>
        <dbReference type="EMBL" id="KAF0739388.1"/>
    </source>
</evidence>
<evidence type="ECO:0000259" key="2">
    <source>
        <dbReference type="PROSITE" id="PS50222"/>
    </source>
</evidence>
<feature type="compositionally biased region" description="Polar residues" evidence="1">
    <location>
        <begin position="66"/>
        <end position="75"/>
    </location>
</feature>
<evidence type="ECO:0000256" key="1">
    <source>
        <dbReference type="SAM" id="MobiDB-lite"/>
    </source>
</evidence>
<proteinExistence type="predicted"/>
<keyword evidence="4" id="KW-1185">Reference proteome</keyword>
<feature type="compositionally biased region" description="Basic and acidic residues" evidence="1">
    <location>
        <begin position="76"/>
        <end position="94"/>
    </location>
</feature>
<dbReference type="InterPro" id="IPR011992">
    <property type="entry name" value="EF-hand-dom_pair"/>
</dbReference>
<feature type="compositionally biased region" description="Basic and acidic residues" evidence="1">
    <location>
        <begin position="185"/>
        <end position="194"/>
    </location>
</feature>
<accession>A0A6G0XGY0</accession>
<dbReference type="GO" id="GO:0005509">
    <property type="term" value="F:calcium ion binding"/>
    <property type="evidence" value="ECO:0007669"/>
    <property type="project" value="InterPro"/>
</dbReference>
<dbReference type="AlphaFoldDB" id="A0A6G0XGY0"/>